<accession>A0ABU0PC61</accession>
<keyword evidence="1" id="KW-1133">Transmembrane helix</keyword>
<feature type="transmembrane region" description="Helical" evidence="1">
    <location>
        <begin position="77"/>
        <end position="98"/>
    </location>
</feature>
<feature type="transmembrane region" description="Helical" evidence="1">
    <location>
        <begin position="148"/>
        <end position="171"/>
    </location>
</feature>
<dbReference type="EMBL" id="JAUSXK010000001">
    <property type="protein sequence ID" value="MDQ0644497.1"/>
    <property type="molecule type" value="Genomic_DNA"/>
</dbReference>
<evidence type="ECO:0000313" key="3">
    <source>
        <dbReference type="Proteomes" id="UP001239085"/>
    </source>
</evidence>
<evidence type="ECO:0000313" key="2">
    <source>
        <dbReference type="EMBL" id="MDQ0644497.1"/>
    </source>
</evidence>
<sequence>MEWLKTGVELFETLKKRVDGPYFVACAGVAALTLESIDSHRRPTDVLIQVADWLGLDTVAAWLRNAPPILAGQDDRVFWAATIVLCAAFVVQVCRPLFHARFDVDGVNRAAWHQSGTKLTATLWVVAAIGAQNGSFSRLVPFLTAVTWWAAVVVGIILGIGVIVYVFTRLLRLDPGVVSRPIWKFIARTVGSLLFSVFYALASLAWVLMYPLVVIVRWAFSLTHDDDNDSAELEERVPTGAVRLPAHAQAAFAARPA</sequence>
<dbReference type="Proteomes" id="UP001239085">
    <property type="component" value="Unassembled WGS sequence"/>
</dbReference>
<proteinExistence type="predicted"/>
<feature type="transmembrane region" description="Helical" evidence="1">
    <location>
        <begin position="192"/>
        <end position="220"/>
    </location>
</feature>
<keyword evidence="1" id="KW-0812">Transmembrane</keyword>
<keyword evidence="3" id="KW-1185">Reference proteome</keyword>
<name>A0ABU0PC61_9MICO</name>
<protein>
    <submittedName>
        <fullName evidence="2">Uncharacterized protein</fullName>
    </submittedName>
</protein>
<dbReference type="RefSeq" id="WP_307362278.1">
    <property type="nucleotide sequence ID" value="NZ_JAUSXK010000001.1"/>
</dbReference>
<comment type="caution">
    <text evidence="2">The sequence shown here is derived from an EMBL/GenBank/DDBJ whole genome shotgun (WGS) entry which is preliminary data.</text>
</comment>
<keyword evidence="1" id="KW-0472">Membrane</keyword>
<organism evidence="2 3">
    <name type="scientific">Microbacterium murale</name>
    <dbReference type="NCBI Taxonomy" id="1081040"/>
    <lineage>
        <taxon>Bacteria</taxon>
        <taxon>Bacillati</taxon>
        <taxon>Actinomycetota</taxon>
        <taxon>Actinomycetes</taxon>
        <taxon>Micrococcales</taxon>
        <taxon>Microbacteriaceae</taxon>
        <taxon>Microbacterium</taxon>
    </lineage>
</organism>
<evidence type="ECO:0000256" key="1">
    <source>
        <dbReference type="SAM" id="Phobius"/>
    </source>
</evidence>
<reference evidence="2 3" key="1">
    <citation type="submission" date="2023-07" db="EMBL/GenBank/DDBJ databases">
        <title>Comparative genomics of wheat-associated soil bacteria to identify genetic determinants of phenazine resistance.</title>
        <authorList>
            <person name="Mouncey N."/>
        </authorList>
    </citation>
    <scope>NUCLEOTIDE SEQUENCE [LARGE SCALE GENOMIC DNA]</scope>
    <source>
        <strain evidence="2 3">W2I7</strain>
    </source>
</reference>
<gene>
    <name evidence="2" type="ORF">QFZ46_002657</name>
</gene>